<dbReference type="EC" id="2.3.2.27" evidence="10"/>
<dbReference type="Pfam" id="PF18995">
    <property type="entry name" value="PRT6_C"/>
    <property type="match status" value="1"/>
</dbReference>
<evidence type="ECO:0000256" key="10">
    <source>
        <dbReference type="RuleBase" id="RU366018"/>
    </source>
</evidence>
<dbReference type="UniPathway" id="UPA00143"/>
<dbReference type="SMART" id="SM00396">
    <property type="entry name" value="ZnF_UBR1"/>
    <property type="match status" value="1"/>
</dbReference>
<dbReference type="InterPro" id="IPR039164">
    <property type="entry name" value="UBR1-like"/>
</dbReference>
<evidence type="ECO:0000256" key="4">
    <source>
        <dbReference type="ARBA" id="ARBA00022723"/>
    </source>
</evidence>
<dbReference type="GO" id="GO:0008270">
    <property type="term" value="F:zinc ion binding"/>
    <property type="evidence" value="ECO:0007669"/>
    <property type="project" value="UniProtKB-UniRule"/>
</dbReference>
<gene>
    <name evidence="12" type="ORF">TEOVI_000464800</name>
</gene>
<dbReference type="FunFam" id="2.10.110.30:FF:000002">
    <property type="entry name" value="Putative e3 ubiquitin-protein ligase ubr3"/>
    <property type="match status" value="1"/>
</dbReference>
<dbReference type="GeneID" id="92378588"/>
<evidence type="ECO:0000259" key="11">
    <source>
        <dbReference type="PROSITE" id="PS51157"/>
    </source>
</evidence>
<dbReference type="Gene3D" id="2.10.110.30">
    <property type="match status" value="1"/>
</dbReference>
<keyword evidence="7 10" id="KW-0862">Zinc</keyword>
<reference evidence="12" key="1">
    <citation type="submission" date="2016-09" db="EMBL/GenBank/DDBJ databases">
        <authorList>
            <person name="Hebert L."/>
            <person name="Moumen B."/>
        </authorList>
    </citation>
    <scope>NUCLEOTIDE SEQUENCE [LARGE SCALE GENOMIC DNA]</scope>
    <source>
        <strain evidence="12">OVI</strain>
    </source>
</reference>
<dbReference type="GO" id="GO:0061630">
    <property type="term" value="F:ubiquitin protein ligase activity"/>
    <property type="evidence" value="ECO:0007669"/>
    <property type="project" value="UniProtKB-UniRule"/>
</dbReference>
<sequence>MALSGFASVQNPMDPRKWTSGTLLEYLQLHEIFTGMEWESHTVGKEERLLLVRAVRDDLDRFYHMGGDASGLVPLENVLETDPKILLRCRVPPGAATLLRQYPQKLGDTVNAGLEMLMEERTKYSSPAAWKCTSNALPMVEWWLGLTVDEEGEKMIREETGFRVCGRSFQPGEILVFCKDCASDCSCVMCSDCFKSSPCINHNYVVRQCLIGGGMCDCGDPSAWKTASFCTRHRGFQSSADPAADMDCTKRQWLEVLSRGLVLYITTIVGAQAEYQCNSNSSDDQLARMQWFDRALRRIADIALLLSASGDGPRRVLCHSLMEKALVSRRVECVADGKRLEEMRHLSCMEELFLYGFEIPKLSRFSIWERSILWLFNNTLCDPLIRVPFAELLLKYGERGATRRELHVATLSVQVFTSSDVVDSLLLREPHPKWESVLKGETILHRLISCLLYCSCETMNVRNASPQEVSRAVRCCRWMTEVLCVTQNTCAIVVSRQLYRGWCRLLTINGSASMVFRRTSVGESDGGSVETDCAMNIELELQQMFHRIANMARDVAVSLHAGELLIPPRLLESLSSSSWCGALDPAVESSKRRDMLEGFSVQGGSALLVGGGGVGCNVTCREYMRELMRECMVAINALLQEKRGGFSPKEVISVDADGKPLLERYDLLDKKSPNPTSFVLPHMRFFAEIVKSWMKVQKRIEESGAEVEQGSFVSLLSELFAETEARADYWIDELLMPLVLLCQHEQGLWHGERFELSRRCECYVACSTLMIEADVCMMQLLMLLVPTETFAAQLLNRFMFSKENRALGYTGFLRLVLTLCVQDCSLLINNKADLVFALKRRLLHVIAGDRGHSLDDLERVASELEHALPGINLDELLPLIFREVTTTVKSRKRAVVQFKDVCTWRSYINLYHPSLRDHHLPDMCDLYDRLVRRKRMGTDSGGEGDSNDAPAVFPPPNIRWVEVTERPEEGSWEARRAAVFRDKVFLLLQDPCVLSVAIRAVHGYMFDGLEGCSGSEGTVSIITLAHAISLLYLAMRACTIIGAGASGGSAATVVDWDAVGKFHKKNSSPPIHAPQQLNQLLGVEGLLNARNLKEALEVPVEADLVFGAGRSPVSTASATTTVDALRKLRTRFREVTKDIFGIVGMVEFILQGMSEPSLSVGADKPAVGESQRGEGECCRPDVKGKQSALLKRMKAINAKKSFAMLSDPSRFGFYATQDAPAPGVKPSVCEGGSHSSVANPILQRIRSMDCCICRDHARGSLALFGNVSVSDVLDRLRFDDTGVDSHQQQPQKRKLSTHFYLCGHAAHMSCVKRIFGRMASTLQNTPDMDRLPAAVTRNDFSCPMCLMVCTTLCPCPVPPANVATGEASSLFEMVRESSLRAVSSDEAARGALQSLWCDISSVAVTNSSCDGSGNESRSVRKQPRDENKNIREVVEVARSVRAQMCVALEWVKVGGAVLYNELLTLLSLMISLEPILLEGTISHACAELSCHDVDDNFCVLILNALLHPSDAAEYVAQYTTLLLHSSDFSALTSGPVDDDGQGAHSGLLMSVWRELGCLTLLKALLTDNTPSEVVQIGDDKVVFIPFQSEELATLEGQSQAVFTMLCYLLQKPLQNCEWGHTKASEALVSLIHKAVSEGNEKMIKGTPLSLLHRCRDVSLLDDAPRFKPLGVVYEGALLWKRFLMNRVLHLPDAHAQLLLSLNPNEPCSMCGDTEGNRLLCCFCGKLFCLRPSQRPPELYIHALSCGSGLGVYMSPEDNRIYVLETRRSQVVVLAGPYADEYGRPAVRGYTSRQLTLNDDLAHFLLSLWIRSRWNVEFTVVSEMKRRDLRLL</sequence>
<name>A0A1G4IKN5_TRYEQ</name>
<dbReference type="InterPro" id="IPR003126">
    <property type="entry name" value="Znf_UBR"/>
</dbReference>
<dbReference type="CDD" id="cd19672">
    <property type="entry name" value="UBR-box_UBR1_like"/>
    <property type="match status" value="1"/>
</dbReference>
<keyword evidence="3 10" id="KW-0808">Transferase</keyword>
<evidence type="ECO:0000256" key="9">
    <source>
        <dbReference type="PROSITE-ProRule" id="PRU00508"/>
    </source>
</evidence>
<dbReference type="GO" id="GO:0016874">
    <property type="term" value="F:ligase activity"/>
    <property type="evidence" value="ECO:0007669"/>
    <property type="project" value="UniProtKB-KW"/>
</dbReference>
<evidence type="ECO:0000256" key="8">
    <source>
        <dbReference type="ARBA" id="ARBA00046341"/>
    </source>
</evidence>
<dbReference type="RefSeq" id="XP_067083552.1">
    <property type="nucleotide sequence ID" value="XM_067227451.1"/>
</dbReference>
<evidence type="ECO:0000256" key="2">
    <source>
        <dbReference type="ARBA" id="ARBA00004906"/>
    </source>
</evidence>
<evidence type="ECO:0000256" key="7">
    <source>
        <dbReference type="ARBA" id="ARBA00022833"/>
    </source>
</evidence>
<comment type="caution">
    <text evidence="12">The sequence shown here is derived from an EMBL/GenBank/DDBJ whole genome shotgun (WGS) entry which is preliminary data.</text>
</comment>
<dbReference type="EMBL" id="CZPT02002003">
    <property type="protein sequence ID" value="SCU73148.1"/>
    <property type="molecule type" value="Genomic_DNA"/>
</dbReference>
<proteinExistence type="inferred from homology"/>
<feature type="domain" description="UBR-type" evidence="11">
    <location>
        <begin position="163"/>
        <end position="235"/>
    </location>
</feature>
<feature type="zinc finger region" description="UBR-type" evidence="9">
    <location>
        <begin position="163"/>
        <end position="235"/>
    </location>
</feature>
<comment type="pathway">
    <text evidence="2 10">Protein modification; protein ubiquitination.</text>
</comment>
<dbReference type="GO" id="GO:0071596">
    <property type="term" value="P:ubiquitin-dependent protein catabolic process via the N-end rule pathway"/>
    <property type="evidence" value="ECO:0007669"/>
    <property type="project" value="UniProtKB-UniRule"/>
</dbReference>
<evidence type="ECO:0000256" key="5">
    <source>
        <dbReference type="ARBA" id="ARBA00022771"/>
    </source>
</evidence>
<dbReference type="GO" id="GO:0016567">
    <property type="term" value="P:protein ubiquitination"/>
    <property type="evidence" value="ECO:0007669"/>
    <property type="project" value="UniProtKB-UniRule"/>
</dbReference>
<evidence type="ECO:0000256" key="6">
    <source>
        <dbReference type="ARBA" id="ARBA00022786"/>
    </source>
</evidence>
<keyword evidence="5 10" id="KW-0863">Zinc-finger</keyword>
<evidence type="ECO:0000313" key="13">
    <source>
        <dbReference type="Proteomes" id="UP000195570"/>
    </source>
</evidence>
<dbReference type="PANTHER" id="PTHR21497">
    <property type="entry name" value="UBIQUITIN LIGASE E3 ALPHA-RELATED"/>
    <property type="match status" value="1"/>
</dbReference>
<comment type="similarity">
    <text evidence="8 10">Belongs to the E3 ubiquitin-protein ligase UBR1-like family.</text>
</comment>
<comment type="catalytic activity">
    <reaction evidence="1 10">
        <text>S-ubiquitinyl-[E2 ubiquitin-conjugating enzyme]-L-cysteine + [acceptor protein]-L-lysine = [E2 ubiquitin-conjugating enzyme]-L-cysteine + N(6)-ubiquitinyl-[acceptor protein]-L-lysine.</text>
        <dbReference type="EC" id="2.3.2.27"/>
    </reaction>
</comment>
<keyword evidence="4 10" id="KW-0479">Metal-binding</keyword>
<dbReference type="Pfam" id="PF02207">
    <property type="entry name" value="zf-UBR"/>
    <property type="match status" value="1"/>
</dbReference>
<keyword evidence="12" id="KW-0436">Ligase</keyword>
<evidence type="ECO:0000256" key="3">
    <source>
        <dbReference type="ARBA" id="ARBA00022679"/>
    </source>
</evidence>
<dbReference type="PROSITE" id="PS51157">
    <property type="entry name" value="ZF_UBR"/>
    <property type="match status" value="1"/>
</dbReference>
<dbReference type="InterPro" id="IPR044046">
    <property type="entry name" value="E3_ligase_UBR-like_C"/>
</dbReference>
<dbReference type="GO" id="GO:0000151">
    <property type="term" value="C:ubiquitin ligase complex"/>
    <property type="evidence" value="ECO:0007669"/>
    <property type="project" value="TreeGrafter"/>
</dbReference>
<dbReference type="PANTHER" id="PTHR21497:SF24">
    <property type="entry name" value="E3 UBIQUITIN-PROTEIN LIGASE UBR1"/>
    <property type="match status" value="1"/>
</dbReference>
<dbReference type="VEuPathDB" id="TriTrypDB:TEOVI_000464800"/>
<evidence type="ECO:0000256" key="1">
    <source>
        <dbReference type="ARBA" id="ARBA00000900"/>
    </source>
</evidence>
<evidence type="ECO:0000313" key="12">
    <source>
        <dbReference type="EMBL" id="SCU73148.1"/>
    </source>
</evidence>
<organism evidence="12 13">
    <name type="scientific">Trypanosoma equiperdum</name>
    <dbReference type="NCBI Taxonomy" id="5694"/>
    <lineage>
        <taxon>Eukaryota</taxon>
        <taxon>Discoba</taxon>
        <taxon>Euglenozoa</taxon>
        <taxon>Kinetoplastea</taxon>
        <taxon>Metakinetoplastina</taxon>
        <taxon>Trypanosomatida</taxon>
        <taxon>Trypanosomatidae</taxon>
        <taxon>Trypanosoma</taxon>
    </lineage>
</organism>
<comment type="function">
    <text evidence="10">Ubiquitin ligase protein which is a component of the N-end rule pathway. Recognizes and binds to proteins bearing specific N-terminal residues that are destabilizing according to the N-end rule, leading to their ubiquitination and subsequent degradation.</text>
</comment>
<dbReference type="GO" id="GO:0005737">
    <property type="term" value="C:cytoplasm"/>
    <property type="evidence" value="ECO:0007669"/>
    <property type="project" value="TreeGrafter"/>
</dbReference>
<keyword evidence="13" id="KW-1185">Reference proteome</keyword>
<protein>
    <recommendedName>
        <fullName evidence="10">E3 ubiquitin-protein ligase</fullName>
        <ecNumber evidence="10">2.3.2.27</ecNumber>
    </recommendedName>
</protein>
<accession>A0A1G4IKN5</accession>
<keyword evidence="6 10" id="KW-0833">Ubl conjugation pathway</keyword>
<dbReference type="Proteomes" id="UP000195570">
    <property type="component" value="Unassembled WGS sequence"/>
</dbReference>